<dbReference type="EMBL" id="GGFL01007140">
    <property type="protein sequence ID" value="MBW71318.1"/>
    <property type="molecule type" value="Transcribed_RNA"/>
</dbReference>
<feature type="signal peptide" evidence="1">
    <location>
        <begin position="1"/>
        <end position="25"/>
    </location>
</feature>
<protein>
    <submittedName>
        <fullName evidence="2">Putative secreted protein</fullName>
    </submittedName>
</protein>
<keyword evidence="1" id="KW-0732">Signal</keyword>
<dbReference type="AlphaFoldDB" id="A0A2M4D2J9"/>
<evidence type="ECO:0000313" key="2">
    <source>
        <dbReference type="EMBL" id="MBW71318.1"/>
    </source>
</evidence>
<sequence>MAMATTTMAPMLILLIRLNTHLSSGRKLRSIHTPSGCTNLSFHFGNYLTPAPSLRVGRFSTDRPLQADCCRPSF</sequence>
<name>A0A2M4D2J9_ANODA</name>
<reference evidence="2" key="1">
    <citation type="submission" date="2018-01" db="EMBL/GenBank/DDBJ databases">
        <title>An insight into the sialome of Amazonian anophelines.</title>
        <authorList>
            <person name="Ribeiro J.M."/>
            <person name="Scarpassa V."/>
            <person name="Calvo E."/>
        </authorList>
    </citation>
    <scope>NUCLEOTIDE SEQUENCE</scope>
</reference>
<accession>A0A2M4D2J9</accession>
<organism evidence="2">
    <name type="scientific">Anopheles darlingi</name>
    <name type="common">Mosquito</name>
    <dbReference type="NCBI Taxonomy" id="43151"/>
    <lineage>
        <taxon>Eukaryota</taxon>
        <taxon>Metazoa</taxon>
        <taxon>Ecdysozoa</taxon>
        <taxon>Arthropoda</taxon>
        <taxon>Hexapoda</taxon>
        <taxon>Insecta</taxon>
        <taxon>Pterygota</taxon>
        <taxon>Neoptera</taxon>
        <taxon>Endopterygota</taxon>
        <taxon>Diptera</taxon>
        <taxon>Nematocera</taxon>
        <taxon>Culicoidea</taxon>
        <taxon>Culicidae</taxon>
        <taxon>Anophelinae</taxon>
        <taxon>Anopheles</taxon>
    </lineage>
</organism>
<proteinExistence type="predicted"/>
<feature type="chain" id="PRO_5014759890" evidence="1">
    <location>
        <begin position="26"/>
        <end position="74"/>
    </location>
</feature>
<evidence type="ECO:0000256" key="1">
    <source>
        <dbReference type="SAM" id="SignalP"/>
    </source>
</evidence>